<dbReference type="GO" id="GO:0030246">
    <property type="term" value="F:carbohydrate binding"/>
    <property type="evidence" value="ECO:0007669"/>
    <property type="project" value="InterPro"/>
</dbReference>
<sequence>MDSDLQLIESIAPDFLQTVQWRYRILQRISWMQPVGRRILAADLGTSERTLRRETDLFRKNGLLETSKSGMSLTGKGRQLVQQLSGLMDQLHDTSALRKQLVAVLGIAQVIIVPGNSERHQGVLSLMGQQLDELLQLLLPGGRSIIAVMGGTTMAAVSKSLSPSLANERNLLFVPARGGLGETMAIQANTICAEMAEHSGGLYRNLYVPEDISAKSVAPLLQEPVVKSVLDLINHADVVIHSIGRARTMANRRNMTSSEIDLLTRKKAVAEAFGDFLDAQGHVVYKVPKIGLQISDLHDISHVIAIAGGPSKAAAIAAYMKVAPHQTTLITDEAASEMILRGKKPLK</sequence>
<dbReference type="Proteomes" id="UP000033695">
    <property type="component" value="Unassembled WGS sequence"/>
</dbReference>
<protein>
    <submittedName>
        <fullName evidence="7">Glycolytic regulator</fullName>
    </submittedName>
</protein>
<evidence type="ECO:0000256" key="2">
    <source>
        <dbReference type="ARBA" id="ARBA00023015"/>
    </source>
</evidence>
<dbReference type="PANTHER" id="PTHR34294:SF5">
    <property type="entry name" value="CENTRAL GLYCOLYTIC GENES REGULATOR"/>
    <property type="match status" value="1"/>
</dbReference>
<dbReference type="InterPro" id="IPR051054">
    <property type="entry name" value="SorC_transcr_regulators"/>
</dbReference>
<dbReference type="Pfam" id="PF04198">
    <property type="entry name" value="Sugar-bind"/>
    <property type="match status" value="1"/>
</dbReference>
<dbReference type="InterPro" id="IPR007324">
    <property type="entry name" value="Sugar-bd_dom_put"/>
</dbReference>
<dbReference type="Gene3D" id="3.40.50.1360">
    <property type="match status" value="1"/>
</dbReference>
<proteinExistence type="inferred from homology"/>
<dbReference type="Pfam" id="PF21715">
    <property type="entry name" value="CggR_N"/>
    <property type="match status" value="1"/>
</dbReference>
<keyword evidence="8" id="KW-1185">Reference proteome</keyword>
<evidence type="ECO:0000259" key="5">
    <source>
        <dbReference type="Pfam" id="PF04198"/>
    </source>
</evidence>
<accession>A0A0F4KQR1</accession>
<evidence type="ECO:0000313" key="7">
    <source>
        <dbReference type="EMBL" id="KJY48740.1"/>
    </source>
</evidence>
<evidence type="ECO:0000313" key="8">
    <source>
        <dbReference type="Proteomes" id="UP000033695"/>
    </source>
</evidence>
<keyword evidence="2" id="KW-0805">Transcription regulation</keyword>
<dbReference type="PATRIC" id="fig|1218508.4.peg.1138"/>
<name>A0A0F4KQR1_9LACO</name>
<dbReference type="SUPFAM" id="SSF100950">
    <property type="entry name" value="NagB/RpiA/CoA transferase-like"/>
    <property type="match status" value="1"/>
</dbReference>
<dbReference type="GO" id="GO:0003677">
    <property type="term" value="F:DNA binding"/>
    <property type="evidence" value="ECO:0007669"/>
    <property type="project" value="UniProtKB-KW"/>
</dbReference>
<keyword evidence="3" id="KW-0238">DNA-binding</keyword>
<comment type="similarity">
    <text evidence="1">Belongs to the SorC transcriptional regulatory family.</text>
</comment>
<dbReference type="STRING" id="1218508.JG29_11510"/>
<feature type="domain" description="Sugar-binding" evidence="5">
    <location>
        <begin position="92"/>
        <end position="341"/>
    </location>
</feature>
<keyword evidence="4" id="KW-0804">Transcription</keyword>
<reference evidence="7 8" key="1">
    <citation type="submission" date="2014-12" db="EMBL/GenBank/DDBJ databases">
        <title>Comparative genomics of the lactic acid bacteria isolated from the honey bee gut.</title>
        <authorList>
            <person name="Ellegaard K.M."/>
            <person name="Tamarit D."/>
            <person name="Javelind E."/>
            <person name="Olofsson T."/>
            <person name="Andersson S.G."/>
            <person name="Vasquez A."/>
        </authorList>
    </citation>
    <scope>NUCLEOTIDE SEQUENCE [LARGE SCALE GENOMIC DNA]</scope>
    <source>
        <strain evidence="7 8">Hon2</strain>
    </source>
</reference>
<evidence type="ECO:0000259" key="6">
    <source>
        <dbReference type="Pfam" id="PF21715"/>
    </source>
</evidence>
<evidence type="ECO:0000256" key="4">
    <source>
        <dbReference type="ARBA" id="ARBA00023163"/>
    </source>
</evidence>
<feature type="domain" description="CggR N-terminal DNA binding" evidence="6">
    <location>
        <begin position="19"/>
        <end position="88"/>
    </location>
</feature>
<dbReference type="InterPro" id="IPR048715">
    <property type="entry name" value="CggR_N"/>
</dbReference>
<dbReference type="SUPFAM" id="SSF46785">
    <property type="entry name" value="Winged helix' DNA-binding domain"/>
    <property type="match status" value="1"/>
</dbReference>
<comment type="caution">
    <text evidence="7">The sequence shown here is derived from an EMBL/GenBank/DDBJ whole genome shotgun (WGS) entry which is preliminary data.</text>
</comment>
<evidence type="ECO:0000256" key="1">
    <source>
        <dbReference type="ARBA" id="ARBA00010466"/>
    </source>
</evidence>
<dbReference type="InterPro" id="IPR037171">
    <property type="entry name" value="NagB/RpiA_transferase-like"/>
</dbReference>
<dbReference type="RefSeq" id="WP_045923002.1">
    <property type="nucleotide sequence ID" value="NZ_JANUHE010000001.1"/>
</dbReference>
<organism evidence="7 8">
    <name type="scientific">Bombilactobacillus mellis</name>
    <dbReference type="NCBI Taxonomy" id="1218508"/>
    <lineage>
        <taxon>Bacteria</taxon>
        <taxon>Bacillati</taxon>
        <taxon>Bacillota</taxon>
        <taxon>Bacilli</taxon>
        <taxon>Lactobacillales</taxon>
        <taxon>Lactobacillaceae</taxon>
        <taxon>Bombilactobacillus</taxon>
    </lineage>
</organism>
<evidence type="ECO:0000256" key="3">
    <source>
        <dbReference type="ARBA" id="ARBA00023125"/>
    </source>
</evidence>
<dbReference type="HOGENOM" id="CLU_054506_2_0_9"/>
<dbReference type="OrthoDB" id="9793820at2"/>
<gene>
    <name evidence="7" type="ORF">JG29_11510</name>
</gene>
<dbReference type="AlphaFoldDB" id="A0A0F4KQR1"/>
<dbReference type="InterPro" id="IPR036388">
    <property type="entry name" value="WH-like_DNA-bd_sf"/>
</dbReference>
<dbReference type="EMBL" id="JXBZ01000008">
    <property type="protein sequence ID" value="KJY48740.1"/>
    <property type="molecule type" value="Genomic_DNA"/>
</dbReference>
<dbReference type="PANTHER" id="PTHR34294">
    <property type="entry name" value="TRANSCRIPTIONAL REGULATOR-RELATED"/>
    <property type="match status" value="1"/>
</dbReference>
<dbReference type="Gene3D" id="1.10.10.10">
    <property type="entry name" value="Winged helix-like DNA-binding domain superfamily/Winged helix DNA-binding domain"/>
    <property type="match status" value="1"/>
</dbReference>
<dbReference type="InterPro" id="IPR036390">
    <property type="entry name" value="WH_DNA-bd_sf"/>
</dbReference>